<dbReference type="EMBL" id="GBXM01058926">
    <property type="protein sequence ID" value="JAH49651.1"/>
    <property type="molecule type" value="Transcribed_RNA"/>
</dbReference>
<dbReference type="AlphaFoldDB" id="A0A0E9T7M2"/>
<reference evidence="1" key="2">
    <citation type="journal article" date="2015" name="Fish Shellfish Immunol.">
        <title>Early steps in the European eel (Anguilla anguilla)-Vibrio vulnificus interaction in the gills: Role of the RtxA13 toxin.</title>
        <authorList>
            <person name="Callol A."/>
            <person name="Pajuelo D."/>
            <person name="Ebbesson L."/>
            <person name="Teles M."/>
            <person name="MacKenzie S."/>
            <person name="Amaro C."/>
        </authorList>
    </citation>
    <scope>NUCLEOTIDE SEQUENCE</scope>
</reference>
<protein>
    <submittedName>
        <fullName evidence="1">Uncharacterized protein</fullName>
    </submittedName>
</protein>
<evidence type="ECO:0000313" key="1">
    <source>
        <dbReference type="EMBL" id="JAH49651.1"/>
    </source>
</evidence>
<proteinExistence type="predicted"/>
<reference evidence="1" key="1">
    <citation type="submission" date="2014-11" db="EMBL/GenBank/DDBJ databases">
        <authorList>
            <person name="Amaro Gonzalez C."/>
        </authorList>
    </citation>
    <scope>NUCLEOTIDE SEQUENCE</scope>
</reference>
<organism evidence="1">
    <name type="scientific">Anguilla anguilla</name>
    <name type="common">European freshwater eel</name>
    <name type="synonym">Muraena anguilla</name>
    <dbReference type="NCBI Taxonomy" id="7936"/>
    <lineage>
        <taxon>Eukaryota</taxon>
        <taxon>Metazoa</taxon>
        <taxon>Chordata</taxon>
        <taxon>Craniata</taxon>
        <taxon>Vertebrata</taxon>
        <taxon>Euteleostomi</taxon>
        <taxon>Actinopterygii</taxon>
        <taxon>Neopterygii</taxon>
        <taxon>Teleostei</taxon>
        <taxon>Anguilliformes</taxon>
        <taxon>Anguillidae</taxon>
        <taxon>Anguilla</taxon>
    </lineage>
</organism>
<name>A0A0E9T7M2_ANGAN</name>
<accession>A0A0E9T7M2</accession>
<sequence length="31" mass="3435">MAPIPAMIMSTTHRKLLYLTAPSSFNKTSIL</sequence>